<gene>
    <name evidence="4" type="ORF">SAMN05660991_03934</name>
</gene>
<dbReference type="Gene3D" id="3.40.50.150">
    <property type="entry name" value="Vaccinia Virus protein VP39"/>
    <property type="match status" value="1"/>
</dbReference>
<name>A0A1H8W0P3_9ACTN</name>
<dbReference type="STRING" id="673521.SAMN05660991_03934"/>
<protein>
    <submittedName>
        <fullName evidence="4">2-polyprenyl-3-methyl-5-hydroxy-6-metoxy-1,4-benzoquinol methylase</fullName>
    </submittedName>
</protein>
<evidence type="ECO:0000313" key="4">
    <source>
        <dbReference type="EMBL" id="SEP21154.1"/>
    </source>
</evidence>
<evidence type="ECO:0000256" key="3">
    <source>
        <dbReference type="ARBA" id="ARBA00022691"/>
    </source>
</evidence>
<dbReference type="Proteomes" id="UP000198960">
    <property type="component" value="Unassembled WGS sequence"/>
</dbReference>
<dbReference type="Pfam" id="PF13489">
    <property type="entry name" value="Methyltransf_23"/>
    <property type="match status" value="1"/>
</dbReference>
<organism evidence="4 5">
    <name type="scientific">Trujillonella endophytica</name>
    <dbReference type="NCBI Taxonomy" id="673521"/>
    <lineage>
        <taxon>Bacteria</taxon>
        <taxon>Bacillati</taxon>
        <taxon>Actinomycetota</taxon>
        <taxon>Actinomycetes</taxon>
        <taxon>Geodermatophilales</taxon>
        <taxon>Geodermatophilaceae</taxon>
        <taxon>Trujillonella</taxon>
    </lineage>
</organism>
<dbReference type="PANTHER" id="PTHR43464">
    <property type="entry name" value="METHYLTRANSFERASE"/>
    <property type="match status" value="1"/>
</dbReference>
<dbReference type="CDD" id="cd02440">
    <property type="entry name" value="AdoMet_MTases"/>
    <property type="match status" value="1"/>
</dbReference>
<dbReference type="GO" id="GO:0032259">
    <property type="term" value="P:methylation"/>
    <property type="evidence" value="ECO:0007669"/>
    <property type="project" value="UniProtKB-KW"/>
</dbReference>
<dbReference type="EMBL" id="FOEE01000015">
    <property type="protein sequence ID" value="SEP21154.1"/>
    <property type="molecule type" value="Genomic_DNA"/>
</dbReference>
<dbReference type="InterPro" id="IPR029063">
    <property type="entry name" value="SAM-dependent_MTases_sf"/>
</dbReference>
<evidence type="ECO:0000256" key="1">
    <source>
        <dbReference type="ARBA" id="ARBA00022603"/>
    </source>
</evidence>
<proteinExistence type="predicted"/>
<keyword evidence="2" id="KW-0808">Transferase</keyword>
<reference evidence="5" key="1">
    <citation type="submission" date="2016-10" db="EMBL/GenBank/DDBJ databases">
        <authorList>
            <person name="Varghese N."/>
            <person name="Submissions S."/>
        </authorList>
    </citation>
    <scope>NUCLEOTIDE SEQUENCE [LARGE SCALE GENOMIC DNA]</scope>
    <source>
        <strain evidence="5">DSM 45413</strain>
    </source>
</reference>
<evidence type="ECO:0000256" key="2">
    <source>
        <dbReference type="ARBA" id="ARBA00022679"/>
    </source>
</evidence>
<keyword evidence="3" id="KW-0949">S-adenosyl-L-methionine</keyword>
<keyword evidence="5" id="KW-1185">Reference proteome</keyword>
<sequence length="251" mass="28051">MTDAAAERSGPSLEEQRRFWGEWNLALRAYSDRSPLQLRQLHRVRRAATRLAASTEGNRPLRILDLGCGTGWLGASLTDLGEVRGIDLAPAAVEHAKQEFPLVHFVAGDFSDAALTGPFDLVVSSEVIAHVADQPAYVRRAADLLRPGGVFLLMSQNPYVWRRWTQLKPTAEGMLRKWPELKELRGMLAAAGFSGLRVRSLQPAGDRGVLRVLNSRIVRGGCTRVGLERPWRWTLERMLLGRDLAIEARRR</sequence>
<keyword evidence="1 4" id="KW-0489">Methyltransferase</keyword>
<dbReference type="AlphaFoldDB" id="A0A1H8W0P3"/>
<dbReference type="PANTHER" id="PTHR43464:SF19">
    <property type="entry name" value="UBIQUINONE BIOSYNTHESIS O-METHYLTRANSFERASE, MITOCHONDRIAL"/>
    <property type="match status" value="1"/>
</dbReference>
<dbReference type="GO" id="GO:0008168">
    <property type="term" value="F:methyltransferase activity"/>
    <property type="evidence" value="ECO:0007669"/>
    <property type="project" value="UniProtKB-KW"/>
</dbReference>
<accession>A0A1H8W0P3</accession>
<evidence type="ECO:0000313" key="5">
    <source>
        <dbReference type="Proteomes" id="UP000198960"/>
    </source>
</evidence>
<dbReference type="RefSeq" id="WP_170861200.1">
    <property type="nucleotide sequence ID" value="NZ_FOEE01000015.1"/>
</dbReference>
<dbReference type="SUPFAM" id="SSF53335">
    <property type="entry name" value="S-adenosyl-L-methionine-dependent methyltransferases"/>
    <property type="match status" value="1"/>
</dbReference>